<gene>
    <name evidence="4" type="ORF">GUY60_28155</name>
</gene>
<organism evidence="4 5">
    <name type="scientific">Streptomyces boluensis</name>
    <dbReference type="NCBI Taxonomy" id="1775135"/>
    <lineage>
        <taxon>Bacteria</taxon>
        <taxon>Bacillati</taxon>
        <taxon>Actinomycetota</taxon>
        <taxon>Actinomycetes</taxon>
        <taxon>Kitasatosporales</taxon>
        <taxon>Streptomycetaceae</taxon>
        <taxon>Streptomyces</taxon>
    </lineage>
</organism>
<dbReference type="InterPro" id="IPR040611">
    <property type="entry name" value="AlkX_C"/>
</dbReference>
<dbReference type="Pfam" id="PF18556">
    <property type="entry name" value="TetR_C_35"/>
    <property type="match status" value="1"/>
</dbReference>
<comment type="caution">
    <text evidence="4">The sequence shown here is derived from an EMBL/GenBank/DDBJ whole genome shotgun (WGS) entry which is preliminary data.</text>
</comment>
<dbReference type="Pfam" id="PF00440">
    <property type="entry name" value="TetR_N"/>
    <property type="match status" value="1"/>
</dbReference>
<name>A0A964UVE6_9ACTN</name>
<dbReference type="GO" id="GO:0003677">
    <property type="term" value="F:DNA binding"/>
    <property type="evidence" value="ECO:0007669"/>
    <property type="project" value="UniProtKB-UniRule"/>
</dbReference>
<dbReference type="PROSITE" id="PS50977">
    <property type="entry name" value="HTH_TETR_2"/>
    <property type="match status" value="1"/>
</dbReference>
<accession>A0A964UVE6</accession>
<sequence>MTRFRQAVRTLLRSEILDAAYQLVTDEGWAGLRVAPVARIAGCSRQTVYNEFGTNAKDAIGLALVEREAEHFLLGIQAQLDAHRASLEEAATAGVGFVLRRAVDNPLIRSVLTAARGGQDDELLAYLTTRPEPVFDTATTMLDAYAADAWPEVDAVSRSLAVETIVRLTVSHIVQPAADPEESARRIAVITTRIAYPGKA</sequence>
<feature type="domain" description="HTH tetR-type" evidence="3">
    <location>
        <begin position="10"/>
        <end position="70"/>
    </location>
</feature>
<evidence type="ECO:0000313" key="4">
    <source>
        <dbReference type="EMBL" id="NBE55231.1"/>
    </source>
</evidence>
<dbReference type="Proteomes" id="UP000598297">
    <property type="component" value="Unassembled WGS sequence"/>
</dbReference>
<dbReference type="EMBL" id="JAAAHS010000296">
    <property type="protein sequence ID" value="NBE55231.1"/>
    <property type="molecule type" value="Genomic_DNA"/>
</dbReference>
<proteinExistence type="predicted"/>
<dbReference type="SUPFAM" id="SSF46689">
    <property type="entry name" value="Homeodomain-like"/>
    <property type="match status" value="1"/>
</dbReference>
<protein>
    <submittedName>
        <fullName evidence="4">TetR family transcriptional regulator</fullName>
    </submittedName>
</protein>
<keyword evidence="5" id="KW-1185">Reference proteome</keyword>
<feature type="DNA-binding region" description="H-T-H motif" evidence="2">
    <location>
        <begin position="33"/>
        <end position="52"/>
    </location>
</feature>
<dbReference type="Gene3D" id="1.10.357.10">
    <property type="entry name" value="Tetracycline Repressor, domain 2"/>
    <property type="match status" value="1"/>
</dbReference>
<evidence type="ECO:0000256" key="2">
    <source>
        <dbReference type="PROSITE-ProRule" id="PRU00335"/>
    </source>
</evidence>
<evidence type="ECO:0000256" key="1">
    <source>
        <dbReference type="ARBA" id="ARBA00023125"/>
    </source>
</evidence>
<dbReference type="RefSeq" id="WP_161702794.1">
    <property type="nucleotide sequence ID" value="NZ_JAAAHS010000296.1"/>
</dbReference>
<dbReference type="AlphaFoldDB" id="A0A964UVE6"/>
<reference evidence="4" key="1">
    <citation type="submission" date="2020-01" db="EMBL/GenBank/DDBJ databases">
        <title>Whole-genome analyses of novel actinobacteria.</title>
        <authorList>
            <person name="Sahin N."/>
        </authorList>
    </citation>
    <scope>NUCLEOTIDE SEQUENCE</scope>
    <source>
        <strain evidence="4">YC537</strain>
    </source>
</reference>
<dbReference type="OrthoDB" id="4371863at2"/>
<dbReference type="InterPro" id="IPR009057">
    <property type="entry name" value="Homeodomain-like_sf"/>
</dbReference>
<evidence type="ECO:0000259" key="3">
    <source>
        <dbReference type="PROSITE" id="PS50977"/>
    </source>
</evidence>
<dbReference type="InterPro" id="IPR001647">
    <property type="entry name" value="HTH_TetR"/>
</dbReference>
<keyword evidence="1 2" id="KW-0238">DNA-binding</keyword>
<evidence type="ECO:0000313" key="5">
    <source>
        <dbReference type="Proteomes" id="UP000598297"/>
    </source>
</evidence>